<evidence type="ECO:0000256" key="4">
    <source>
        <dbReference type="ARBA" id="ARBA00022556"/>
    </source>
</evidence>
<feature type="binding site" evidence="10">
    <location>
        <position position="198"/>
    </location>
    <ligand>
        <name>Mn(2+)</name>
        <dbReference type="ChEBI" id="CHEBI:29035"/>
        <label>1</label>
    </ligand>
</feature>
<gene>
    <name evidence="10" type="primary">lpxH</name>
    <name evidence="12" type="ORF">SAMN05216526_1666</name>
</gene>
<evidence type="ECO:0000313" key="12">
    <source>
        <dbReference type="EMBL" id="SIT72494.1"/>
    </source>
</evidence>
<comment type="pathway">
    <text evidence="10">Glycolipid biosynthesis; lipid IV(A) biosynthesis; lipid IV(A) from (3R)-3-hydroxytetradecanoyl-[acyl-carrier-protein] and UDP-N-acetyl-alpha-D-glucosamine: step 4/6.</text>
</comment>
<evidence type="ECO:0000256" key="5">
    <source>
        <dbReference type="ARBA" id="ARBA00022723"/>
    </source>
</evidence>
<feature type="binding site" evidence="10">
    <location>
        <position position="196"/>
    </location>
    <ligand>
        <name>substrate</name>
    </ligand>
</feature>
<keyword evidence="7 10" id="KW-0443">Lipid metabolism</keyword>
<evidence type="ECO:0000256" key="8">
    <source>
        <dbReference type="ARBA" id="ARBA00023136"/>
    </source>
</evidence>
<keyword evidence="6 10" id="KW-0378">Hydrolase</keyword>
<evidence type="ECO:0000256" key="10">
    <source>
        <dbReference type="HAMAP-Rule" id="MF_00575"/>
    </source>
</evidence>
<feature type="binding site" evidence="10">
    <location>
        <position position="161"/>
    </location>
    <ligand>
        <name>substrate</name>
    </ligand>
</feature>
<feature type="binding site" evidence="10">
    <location>
        <position position="165"/>
    </location>
    <ligand>
        <name>substrate</name>
    </ligand>
</feature>
<dbReference type="EC" id="3.6.1.54" evidence="10"/>
<keyword evidence="13" id="KW-1185">Reference proteome</keyword>
<evidence type="ECO:0000256" key="7">
    <source>
        <dbReference type="ARBA" id="ARBA00023098"/>
    </source>
</evidence>
<accession>A0A1R3W4J3</accession>
<dbReference type="InterPro" id="IPR043461">
    <property type="entry name" value="LpxH-like"/>
</dbReference>
<feature type="binding site" evidence="10">
    <location>
        <position position="9"/>
    </location>
    <ligand>
        <name>Mn(2+)</name>
        <dbReference type="ChEBI" id="CHEBI:29035"/>
        <label>1</label>
    </ligand>
</feature>
<feature type="binding site" evidence="10">
    <location>
        <position position="115"/>
    </location>
    <ligand>
        <name>Mn(2+)</name>
        <dbReference type="ChEBI" id="CHEBI:29035"/>
        <label>2</label>
    </ligand>
</feature>
<feature type="binding site" evidence="10">
    <location>
        <position position="80"/>
    </location>
    <ligand>
        <name>Mn(2+)</name>
        <dbReference type="ChEBI" id="CHEBI:29035"/>
        <label>2</label>
    </ligand>
</feature>
<dbReference type="AlphaFoldDB" id="A0A1R3W4J3"/>
<keyword evidence="4 10" id="KW-0441">Lipid A biosynthesis</keyword>
<feature type="binding site" evidence="10">
    <location>
        <position position="168"/>
    </location>
    <ligand>
        <name>substrate</name>
    </ligand>
</feature>
<feature type="domain" description="Calcineurin-like phosphoesterase" evidence="11">
    <location>
        <begin position="5"/>
        <end position="200"/>
    </location>
</feature>
<reference evidence="12 13" key="1">
    <citation type="submission" date="2017-01" db="EMBL/GenBank/DDBJ databases">
        <authorList>
            <person name="Mah S.A."/>
            <person name="Swanson W.J."/>
            <person name="Moy G.W."/>
            <person name="Vacquier V.D."/>
        </authorList>
    </citation>
    <scope>NUCLEOTIDE SEQUENCE [LARGE SCALE GENOMIC DNA]</scope>
    <source>
        <strain evidence="12 13">M9</strain>
    </source>
</reference>
<dbReference type="OrthoDB" id="9783283at2"/>
<dbReference type="SUPFAM" id="SSF56300">
    <property type="entry name" value="Metallo-dependent phosphatases"/>
    <property type="match status" value="1"/>
</dbReference>
<feature type="binding site" evidence="10">
    <location>
        <position position="123"/>
    </location>
    <ligand>
        <name>substrate</name>
    </ligand>
</feature>
<organism evidence="12 13">
    <name type="scientific">Ectothiorhodosinus mongolicus</name>
    <dbReference type="NCBI Taxonomy" id="233100"/>
    <lineage>
        <taxon>Bacteria</taxon>
        <taxon>Pseudomonadati</taxon>
        <taxon>Pseudomonadota</taxon>
        <taxon>Gammaproteobacteria</taxon>
        <taxon>Chromatiales</taxon>
        <taxon>Ectothiorhodospiraceae</taxon>
        <taxon>Ectothiorhodosinus</taxon>
    </lineage>
</organism>
<dbReference type="PANTHER" id="PTHR34990">
    <property type="entry name" value="UDP-2,3-DIACYLGLUCOSAMINE HYDROLASE-RELATED"/>
    <property type="match status" value="1"/>
</dbReference>
<dbReference type="GO" id="GO:0009245">
    <property type="term" value="P:lipid A biosynthetic process"/>
    <property type="evidence" value="ECO:0007669"/>
    <property type="project" value="UniProtKB-UniRule"/>
</dbReference>
<dbReference type="InterPro" id="IPR010138">
    <property type="entry name" value="UDP-diacylglucosamine_Hdrlase"/>
</dbReference>
<dbReference type="EMBL" id="FTPK01000003">
    <property type="protein sequence ID" value="SIT72494.1"/>
    <property type="molecule type" value="Genomic_DNA"/>
</dbReference>
<keyword evidence="5 10" id="KW-0479">Metal-binding</keyword>
<feature type="binding site" evidence="10">
    <location>
        <position position="196"/>
    </location>
    <ligand>
        <name>Mn(2+)</name>
        <dbReference type="ChEBI" id="CHEBI:29035"/>
        <label>2</label>
    </ligand>
</feature>
<dbReference type="Proteomes" id="UP000223759">
    <property type="component" value="Unassembled WGS sequence"/>
</dbReference>
<feature type="binding site" evidence="10">
    <location>
        <position position="42"/>
    </location>
    <ligand>
        <name>Mn(2+)</name>
        <dbReference type="ChEBI" id="CHEBI:29035"/>
        <label>1</label>
    </ligand>
</feature>
<dbReference type="RefSeq" id="WP_076756070.1">
    <property type="nucleotide sequence ID" value="NZ_CP023018.1"/>
</dbReference>
<evidence type="ECO:0000256" key="6">
    <source>
        <dbReference type="ARBA" id="ARBA00022801"/>
    </source>
</evidence>
<dbReference type="STRING" id="233100.SAMN05216526_1666"/>
<evidence type="ECO:0000256" key="3">
    <source>
        <dbReference type="ARBA" id="ARBA00022519"/>
    </source>
</evidence>
<name>A0A1R3W4J3_9GAMM</name>
<proteinExistence type="inferred from homology"/>
<keyword evidence="1 10" id="KW-1003">Cell membrane</keyword>
<dbReference type="GO" id="GO:0008758">
    <property type="term" value="F:UDP-2,3-diacylglucosamine hydrolase activity"/>
    <property type="evidence" value="ECO:0007669"/>
    <property type="project" value="UniProtKB-UniRule"/>
</dbReference>
<keyword evidence="9 10" id="KW-0464">Manganese</keyword>
<evidence type="ECO:0000259" key="11">
    <source>
        <dbReference type="Pfam" id="PF00149"/>
    </source>
</evidence>
<evidence type="ECO:0000313" key="13">
    <source>
        <dbReference type="Proteomes" id="UP000223759"/>
    </source>
</evidence>
<comment type="catalytic activity">
    <reaction evidence="10">
        <text>UDP-2-N,3-O-bis[(3R)-3-hydroxytetradecanoyl]-alpha-D-glucosamine + H2O = 2-N,3-O-bis[(3R)-3-hydroxytetradecanoyl]-alpha-D-glucosaminyl 1-phosphate + UMP + 2 H(+)</text>
        <dbReference type="Rhea" id="RHEA:25213"/>
        <dbReference type="ChEBI" id="CHEBI:15377"/>
        <dbReference type="ChEBI" id="CHEBI:15378"/>
        <dbReference type="ChEBI" id="CHEBI:57865"/>
        <dbReference type="ChEBI" id="CHEBI:57957"/>
        <dbReference type="ChEBI" id="CHEBI:78847"/>
        <dbReference type="EC" id="3.6.1.54"/>
    </reaction>
</comment>
<sequence>MSTQLFIADLHLEAARTAASDHFLTFLDGPARQADALYILGDLFEYWVGDDDPAAFFDPAIKRLKALAADGLKIAFCHGNRDFLVGPALAERMRAELLGDETLIEHQGQRVLLMHGDTLCTDDTDYQKLRHQLHSPQWQQAFLSLPLTQRHEQARALRAQSQEAQVSKASDIIDVNDTAVTEAIQRHRANVLIHGHTHRPARHELSIDGREVTRWVLPDWFSGGGYLRADEHGLTLIDGVH</sequence>
<feature type="binding site" evidence="10">
    <location>
        <begin position="80"/>
        <end position="81"/>
    </location>
    <ligand>
        <name>substrate</name>
    </ligand>
</feature>
<evidence type="ECO:0000256" key="2">
    <source>
        <dbReference type="ARBA" id="ARBA00022516"/>
    </source>
</evidence>
<dbReference type="NCBIfam" id="TIGR01854">
    <property type="entry name" value="lipid_A_lpxH"/>
    <property type="match status" value="1"/>
</dbReference>
<feature type="binding site" evidence="10">
    <location>
        <position position="42"/>
    </location>
    <ligand>
        <name>Mn(2+)</name>
        <dbReference type="ChEBI" id="CHEBI:29035"/>
        <label>2</label>
    </ligand>
</feature>
<feature type="binding site" evidence="10">
    <location>
        <position position="11"/>
    </location>
    <ligand>
        <name>Mn(2+)</name>
        <dbReference type="ChEBI" id="CHEBI:29035"/>
        <label>1</label>
    </ligand>
</feature>
<comment type="subcellular location">
    <subcellularLocation>
        <location evidence="10">Cell inner membrane</location>
        <topology evidence="10">Peripheral membrane protein</topology>
        <orientation evidence="10">Cytoplasmic side</orientation>
    </subcellularLocation>
</comment>
<comment type="function">
    <text evidence="10">Hydrolyzes the pyrophosphate bond of UDP-2,3-diacylglucosamine to yield 2,3-diacylglucosamine 1-phosphate (lipid X) and UMP by catalyzing the attack of water at the alpha-P atom. Involved in the biosynthesis of lipid A, a phosphorylated glycolipid that anchors the lipopolysaccharide to the outer membrane of the cell.</text>
</comment>
<dbReference type="HAMAP" id="MF_00575">
    <property type="entry name" value="LpxH"/>
    <property type="match status" value="1"/>
</dbReference>
<keyword evidence="8 10" id="KW-0472">Membrane</keyword>
<dbReference type="GO" id="GO:0005737">
    <property type="term" value="C:cytoplasm"/>
    <property type="evidence" value="ECO:0007669"/>
    <property type="project" value="InterPro"/>
</dbReference>
<keyword evidence="2 10" id="KW-0444">Lipid biosynthesis</keyword>
<comment type="similarity">
    <text evidence="10">Belongs to the LpxH family.</text>
</comment>
<dbReference type="PANTHER" id="PTHR34990:SF1">
    <property type="entry name" value="UDP-2,3-DIACYLGLUCOSAMINE HYDROLASE"/>
    <property type="match status" value="1"/>
</dbReference>
<dbReference type="NCBIfam" id="NF003743">
    <property type="entry name" value="PRK05340.1"/>
    <property type="match status" value="1"/>
</dbReference>
<comment type="cofactor">
    <cofactor evidence="10">
        <name>Mn(2+)</name>
        <dbReference type="ChEBI" id="CHEBI:29035"/>
    </cofactor>
    <text evidence="10">Binds 2 Mn(2+) ions per subunit in a binuclear metal center.</text>
</comment>
<dbReference type="InterPro" id="IPR004843">
    <property type="entry name" value="Calcineurin-like_PHP"/>
</dbReference>
<protein>
    <recommendedName>
        <fullName evidence="10">UDP-2,3-diacylglucosamine hydrolase</fullName>
        <ecNumber evidence="10">3.6.1.54</ecNumber>
    </recommendedName>
    <alternativeName>
        <fullName evidence="10">UDP-2,3-diacylglucosamine diphosphatase</fullName>
    </alternativeName>
</protein>
<dbReference type="Pfam" id="PF00149">
    <property type="entry name" value="Metallophos"/>
    <property type="match status" value="1"/>
</dbReference>
<dbReference type="UniPathway" id="UPA00359">
    <property type="reaction ID" value="UER00480"/>
</dbReference>
<keyword evidence="3 10" id="KW-0997">Cell inner membrane</keyword>
<dbReference type="CDD" id="cd07398">
    <property type="entry name" value="MPP_YbbF-LpxH"/>
    <property type="match status" value="1"/>
</dbReference>
<evidence type="ECO:0000256" key="9">
    <source>
        <dbReference type="ARBA" id="ARBA00023211"/>
    </source>
</evidence>
<dbReference type="Gene3D" id="3.60.21.10">
    <property type="match status" value="1"/>
</dbReference>
<dbReference type="InterPro" id="IPR029052">
    <property type="entry name" value="Metallo-depent_PP-like"/>
</dbReference>
<evidence type="ECO:0000256" key="1">
    <source>
        <dbReference type="ARBA" id="ARBA00022475"/>
    </source>
</evidence>
<dbReference type="GO" id="GO:0030145">
    <property type="term" value="F:manganese ion binding"/>
    <property type="evidence" value="ECO:0007669"/>
    <property type="project" value="UniProtKB-UniRule"/>
</dbReference>
<dbReference type="GO" id="GO:0019897">
    <property type="term" value="C:extrinsic component of plasma membrane"/>
    <property type="evidence" value="ECO:0007669"/>
    <property type="project" value="UniProtKB-UniRule"/>
</dbReference>